<accession>A0A553RER7</accession>
<evidence type="ECO:0000313" key="3">
    <source>
        <dbReference type="EMBL" id="TRZ00662.1"/>
    </source>
</evidence>
<dbReference type="OrthoDB" id="9986773at2759"/>
<dbReference type="Pfam" id="PF13843">
    <property type="entry name" value="DDE_Tnp_1_7"/>
    <property type="match status" value="1"/>
</dbReference>
<sequence>MSAKKRLTATEVLALLQSLDDAESDGGAGSDSDVSWSLQSSSDTDSESDSEAFIALIYVRGAQGGKGMGLVSFWSADWGYAFFKETMSRNRFQEIMRFLRFDKKETRRTRVQVNKFALVADVWEKFIQNSIACYKPSADEQLFATKARCSFIQYIASKPDKFGIKFWLAADVDTKYMVNGAPYLGKDETRMPGQRLGDSVVLKMVEPYLGKGRNITTDNFFTSLELAKALQAKKTSLVGTVNKTRRELPPRVKEQRPLLTTQVLKSNNATLTVYQCKPRKNVCILSTVHTDVAITSCHKAKPETVTYYNRTNSRFYGCR</sequence>
<evidence type="ECO:0000256" key="1">
    <source>
        <dbReference type="SAM" id="MobiDB-lite"/>
    </source>
</evidence>
<proteinExistence type="predicted"/>
<gene>
    <name evidence="3" type="ORF">DNTS_013001</name>
</gene>
<protein>
    <recommendedName>
        <fullName evidence="2">PiggyBac transposable element-derived protein domain-containing protein</fullName>
    </recommendedName>
</protein>
<dbReference type="Proteomes" id="UP000316079">
    <property type="component" value="Unassembled WGS sequence"/>
</dbReference>
<dbReference type="InterPro" id="IPR029526">
    <property type="entry name" value="PGBD"/>
</dbReference>
<dbReference type="EMBL" id="SRMA01024315">
    <property type="protein sequence ID" value="TRZ00662.1"/>
    <property type="molecule type" value="Genomic_DNA"/>
</dbReference>
<comment type="caution">
    <text evidence="3">The sequence shown here is derived from an EMBL/GenBank/DDBJ whole genome shotgun (WGS) entry which is preliminary data.</text>
</comment>
<feature type="compositionally biased region" description="Low complexity" evidence="1">
    <location>
        <begin position="30"/>
        <end position="43"/>
    </location>
</feature>
<dbReference type="AlphaFoldDB" id="A0A553RER7"/>
<dbReference type="PANTHER" id="PTHR46599:SF6">
    <property type="entry name" value="DUAL SPECIFICITY PHOSPHATASE 26"/>
    <property type="match status" value="1"/>
</dbReference>
<reference evidence="3 4" key="1">
    <citation type="journal article" date="2019" name="Sci. Data">
        <title>Hybrid genome assembly and annotation of Danionella translucida.</title>
        <authorList>
            <person name="Kadobianskyi M."/>
            <person name="Schulze L."/>
            <person name="Schuelke M."/>
            <person name="Judkewitz B."/>
        </authorList>
    </citation>
    <scope>NUCLEOTIDE SEQUENCE [LARGE SCALE GENOMIC DNA]</scope>
    <source>
        <strain evidence="3 4">Bolton</strain>
    </source>
</reference>
<keyword evidence="4" id="KW-1185">Reference proteome</keyword>
<dbReference type="STRING" id="623744.A0A553RER7"/>
<organism evidence="3 4">
    <name type="scientific">Danionella cerebrum</name>
    <dbReference type="NCBI Taxonomy" id="2873325"/>
    <lineage>
        <taxon>Eukaryota</taxon>
        <taxon>Metazoa</taxon>
        <taxon>Chordata</taxon>
        <taxon>Craniata</taxon>
        <taxon>Vertebrata</taxon>
        <taxon>Euteleostomi</taxon>
        <taxon>Actinopterygii</taxon>
        <taxon>Neopterygii</taxon>
        <taxon>Teleostei</taxon>
        <taxon>Ostariophysi</taxon>
        <taxon>Cypriniformes</taxon>
        <taxon>Danionidae</taxon>
        <taxon>Danioninae</taxon>
        <taxon>Danionella</taxon>
    </lineage>
</organism>
<feature type="region of interest" description="Disordered" evidence="1">
    <location>
        <begin position="21"/>
        <end position="46"/>
    </location>
</feature>
<evidence type="ECO:0000313" key="4">
    <source>
        <dbReference type="Proteomes" id="UP000316079"/>
    </source>
</evidence>
<dbReference type="PANTHER" id="PTHR46599">
    <property type="entry name" value="PIGGYBAC TRANSPOSABLE ELEMENT-DERIVED PROTEIN 4"/>
    <property type="match status" value="1"/>
</dbReference>
<evidence type="ECO:0000259" key="2">
    <source>
        <dbReference type="Pfam" id="PF13843"/>
    </source>
</evidence>
<name>A0A553RER7_9TELE</name>
<feature type="domain" description="PiggyBac transposable element-derived protein" evidence="2">
    <location>
        <begin position="51"/>
        <end position="311"/>
    </location>
</feature>